<accession>A0A4Z1K8M8</accession>
<evidence type="ECO:0000313" key="2">
    <source>
        <dbReference type="Proteomes" id="UP000297280"/>
    </source>
</evidence>
<dbReference type="AlphaFoldDB" id="A0A4Z1K8M8"/>
<dbReference type="OrthoDB" id="10250730at2759"/>
<comment type="caution">
    <text evidence="1">The sequence shown here is derived from an EMBL/GenBank/DDBJ whole genome shotgun (WGS) entry which is preliminary data.</text>
</comment>
<name>A0A4Z1K8M8_9HELO</name>
<dbReference type="EMBL" id="PQXO01000939">
    <property type="protein sequence ID" value="TGO82010.1"/>
    <property type="molecule type" value="Genomic_DNA"/>
</dbReference>
<organism evidence="1 2">
    <name type="scientific">Botrytis porri</name>
    <dbReference type="NCBI Taxonomy" id="87229"/>
    <lineage>
        <taxon>Eukaryota</taxon>
        <taxon>Fungi</taxon>
        <taxon>Dikarya</taxon>
        <taxon>Ascomycota</taxon>
        <taxon>Pezizomycotina</taxon>
        <taxon>Leotiomycetes</taxon>
        <taxon>Helotiales</taxon>
        <taxon>Sclerotiniaceae</taxon>
        <taxon>Botrytis</taxon>
    </lineage>
</organism>
<protein>
    <submittedName>
        <fullName evidence="1">Uncharacterized protein</fullName>
    </submittedName>
</protein>
<dbReference type="Proteomes" id="UP000297280">
    <property type="component" value="Unassembled WGS sequence"/>
</dbReference>
<keyword evidence="2" id="KW-1185">Reference proteome</keyword>
<dbReference type="STRING" id="87229.A0A4Z1K8M8"/>
<reference evidence="1 2" key="1">
    <citation type="submission" date="2017-12" db="EMBL/GenBank/DDBJ databases">
        <title>Comparative genomics of Botrytis spp.</title>
        <authorList>
            <person name="Valero-Jimenez C.A."/>
            <person name="Tapia P."/>
            <person name="Veloso J."/>
            <person name="Silva-Moreno E."/>
            <person name="Staats M."/>
            <person name="Valdes J.H."/>
            <person name="Van Kan J.A.L."/>
        </authorList>
    </citation>
    <scope>NUCLEOTIDE SEQUENCE [LARGE SCALE GENOMIC DNA]</scope>
    <source>
        <strain evidence="1 2">MUCL3349</strain>
    </source>
</reference>
<proteinExistence type="predicted"/>
<evidence type="ECO:0000313" key="1">
    <source>
        <dbReference type="EMBL" id="TGO82010.1"/>
    </source>
</evidence>
<sequence>MGALAKVKTNPSSYVFKGGDACHHGSEFRPSPYHPLPEFLTPAPSSSCGTNSPGSLFGPLLRGNGRNRPFYAIARRDDGTAIVYDVDEAETKIEKVMEMDASDEVLLVMAHDETLKDVVSFFPHYTNSFRESGRAEKGRWFFLRDFMGAVKD</sequence>
<gene>
    <name evidence="1" type="ORF">BPOR_0945g00030</name>
</gene>